<feature type="domain" description="Clp R" evidence="7">
    <location>
        <begin position="8"/>
        <end position="170"/>
    </location>
</feature>
<feature type="region of interest" description="Disordered" evidence="6">
    <location>
        <begin position="794"/>
        <end position="814"/>
    </location>
</feature>
<evidence type="ECO:0000256" key="3">
    <source>
        <dbReference type="ARBA" id="ARBA00023015"/>
    </source>
</evidence>
<comment type="similarity">
    <text evidence="1">Belongs to the ClpA/ClpB family.</text>
</comment>
<dbReference type="GO" id="GO:0016887">
    <property type="term" value="F:ATP hydrolysis activity"/>
    <property type="evidence" value="ECO:0007669"/>
    <property type="project" value="InterPro"/>
</dbReference>
<dbReference type="PANTHER" id="PTHR43572:SF7">
    <property type="entry name" value="CLP R DOMAIN-CONTAINING PROTEIN"/>
    <property type="match status" value="1"/>
</dbReference>
<keyword evidence="9" id="KW-1185">Reference proteome</keyword>
<evidence type="ECO:0000256" key="5">
    <source>
        <dbReference type="PROSITE-ProRule" id="PRU01251"/>
    </source>
</evidence>
<feature type="compositionally biased region" description="Low complexity" evidence="6">
    <location>
        <begin position="193"/>
        <end position="204"/>
    </location>
</feature>
<evidence type="ECO:0000256" key="1">
    <source>
        <dbReference type="ARBA" id="ARBA00008675"/>
    </source>
</evidence>
<dbReference type="InterPro" id="IPR004176">
    <property type="entry name" value="Clp_R_N"/>
</dbReference>
<dbReference type="InterPro" id="IPR051650">
    <property type="entry name" value="SL_signaling_regulator"/>
</dbReference>
<dbReference type="Pfam" id="PF07724">
    <property type="entry name" value="AAA_2"/>
    <property type="match status" value="1"/>
</dbReference>
<dbReference type="PANTHER" id="PTHR43572">
    <property type="entry name" value="CHAPERONE PROTEIN CLPD, CHLOROPLASTIC"/>
    <property type="match status" value="1"/>
</dbReference>
<feature type="region of interest" description="Disordered" evidence="6">
    <location>
        <begin position="174"/>
        <end position="209"/>
    </location>
</feature>
<comment type="caution">
    <text evidence="8">The sequence shown here is derived from an EMBL/GenBank/DDBJ whole genome shotgun (WGS) entry which is preliminary data.</text>
</comment>
<dbReference type="Pfam" id="PF02861">
    <property type="entry name" value="Clp_N"/>
    <property type="match status" value="1"/>
</dbReference>
<evidence type="ECO:0000259" key="7">
    <source>
        <dbReference type="PROSITE" id="PS51903"/>
    </source>
</evidence>
<dbReference type="AlphaFoldDB" id="A0A8K0GRQ0"/>
<dbReference type="OrthoDB" id="750498at2759"/>
<dbReference type="SUPFAM" id="SSF52540">
    <property type="entry name" value="P-loop containing nucleoside triphosphate hydrolases"/>
    <property type="match status" value="1"/>
</dbReference>
<feature type="region of interest" description="Disordered" evidence="6">
    <location>
        <begin position="585"/>
        <end position="606"/>
    </location>
</feature>
<dbReference type="InterPro" id="IPR036628">
    <property type="entry name" value="Clp_N_dom_sf"/>
</dbReference>
<dbReference type="InterPro" id="IPR027417">
    <property type="entry name" value="P-loop_NTPase"/>
</dbReference>
<evidence type="ECO:0000256" key="2">
    <source>
        <dbReference type="ARBA" id="ARBA00022737"/>
    </source>
</evidence>
<keyword evidence="4" id="KW-0804">Transcription</keyword>
<evidence type="ECO:0000256" key="6">
    <source>
        <dbReference type="SAM" id="MobiDB-lite"/>
    </source>
</evidence>
<dbReference type="InterPro" id="IPR058680">
    <property type="entry name" value="NBD_SMAX1-like"/>
</dbReference>
<protein>
    <recommendedName>
        <fullName evidence="7">Clp R domain-containing protein</fullName>
    </recommendedName>
</protein>
<keyword evidence="2 5" id="KW-0677">Repeat</keyword>
<gene>
    <name evidence="8" type="ORF">FNV43_RR25546</name>
</gene>
<feature type="compositionally biased region" description="Polar residues" evidence="6">
    <location>
        <begin position="174"/>
        <end position="186"/>
    </location>
</feature>
<dbReference type="Proteomes" id="UP000796880">
    <property type="component" value="Unassembled WGS sequence"/>
</dbReference>
<feature type="compositionally biased region" description="Low complexity" evidence="6">
    <location>
        <begin position="589"/>
        <end position="601"/>
    </location>
</feature>
<dbReference type="InterPro" id="IPR003959">
    <property type="entry name" value="ATPase_AAA_core"/>
</dbReference>
<sequence>MRTGICTVQQALTAEATTMVKQAVSLAKRRGHAQVTPLHVASSMLATSNGLLRKACLQCHSHPLQCKALELCFNVALNRLPASTPSPILSPHYPNPSFSNALVAAFKRAQAHQRRGSVENQQQPILALKIELEQLIISILDDPSVSRVMREAGFSSTQVKIMVEQAVSLEICSQKPSAPTSGQSKESPPCSKVPPTQVTTTSSTRSKPFDQIRNEDVMSVLNIMLNKRRNMVVVGECLGTAENVARGVIEKFEKGNVSNNVHGDYFRYLQFLNLPLASLRNMSREEVEQKLVELRFHVKSYMGRGVVLYLGDLSWVSEFWSNYGEKRRNSAYSAAEQIIMELKRLVSGIGDNGRRLWLMGIATFQTSMRCKVGHPSLEAIWELHPLTIPVGSLNLSLKLDSDLHAEMSTGELSKDGSFRPTLQLENGEHHDEKQLSCCANCSDNFDKEVQNIPYSSTIHNKSSLPSWLQKYRDESRRNSTVNDQECITVKDLCKKWNTFCSSVHKYPEKPLNNINFSSPPSSSNSFSSYIGVKHSSPSSPKEYQFWVLENDDDHHDQEDGYESDVKMFMPDAITELPPISAAAKPELLSNPNSSPNSASSSEVMEDTENLHSFKKLNPENMKILCDELEKEVGWQREIVPDIVAAILQCRSGMRRGKLGTQREDSWLFFLGDDSKGKEVVARTLAKLIFGSQNNVVSIGLSSFHYSSSELESKKKRSRNEMGCSYLQRLGEAVNENPHRVFLMEDIEQVDYYSQKGIKQAIENGRVRVSGDDETVPLKDAIVIFICESSSSVSRASSPKIRDNDGDEDYDVEAEKSPPCMSLDLNIAIEDSNVKGGDDCNNIGLLESVDMKIVFKINEKCSIREN</sequence>
<keyword evidence="3" id="KW-0805">Transcription regulation</keyword>
<evidence type="ECO:0000256" key="4">
    <source>
        <dbReference type="ARBA" id="ARBA00023163"/>
    </source>
</evidence>
<dbReference type="GO" id="GO:0005524">
    <property type="term" value="F:ATP binding"/>
    <property type="evidence" value="ECO:0007669"/>
    <property type="project" value="InterPro"/>
</dbReference>
<dbReference type="EMBL" id="VOIH02000011">
    <property type="protein sequence ID" value="KAF3434443.1"/>
    <property type="molecule type" value="Genomic_DNA"/>
</dbReference>
<dbReference type="SUPFAM" id="SSF81923">
    <property type="entry name" value="Double Clp-N motif"/>
    <property type="match status" value="1"/>
</dbReference>
<dbReference type="Pfam" id="PF23569">
    <property type="entry name" value="NBD_SMAX1"/>
    <property type="match status" value="1"/>
</dbReference>
<dbReference type="Gene3D" id="3.40.50.300">
    <property type="entry name" value="P-loop containing nucleotide triphosphate hydrolases"/>
    <property type="match status" value="1"/>
</dbReference>
<dbReference type="PROSITE" id="PS51903">
    <property type="entry name" value="CLP_R"/>
    <property type="match status" value="1"/>
</dbReference>
<proteinExistence type="inferred from homology"/>
<evidence type="ECO:0000313" key="9">
    <source>
        <dbReference type="Proteomes" id="UP000796880"/>
    </source>
</evidence>
<accession>A0A8K0GRQ0</accession>
<name>A0A8K0GRQ0_9ROSA</name>
<organism evidence="8 9">
    <name type="scientific">Rhamnella rubrinervis</name>
    <dbReference type="NCBI Taxonomy" id="2594499"/>
    <lineage>
        <taxon>Eukaryota</taxon>
        <taxon>Viridiplantae</taxon>
        <taxon>Streptophyta</taxon>
        <taxon>Embryophyta</taxon>
        <taxon>Tracheophyta</taxon>
        <taxon>Spermatophyta</taxon>
        <taxon>Magnoliopsida</taxon>
        <taxon>eudicotyledons</taxon>
        <taxon>Gunneridae</taxon>
        <taxon>Pentapetalae</taxon>
        <taxon>rosids</taxon>
        <taxon>fabids</taxon>
        <taxon>Rosales</taxon>
        <taxon>Rhamnaceae</taxon>
        <taxon>rhamnoid group</taxon>
        <taxon>Rhamneae</taxon>
        <taxon>Rhamnella</taxon>
    </lineage>
</organism>
<evidence type="ECO:0000313" key="8">
    <source>
        <dbReference type="EMBL" id="KAF3434443.1"/>
    </source>
</evidence>
<reference evidence="8" key="1">
    <citation type="submission" date="2020-03" db="EMBL/GenBank/DDBJ databases">
        <title>A high-quality chromosome-level genome assembly of a woody plant with both climbing and erect habits, Rhamnella rubrinervis.</title>
        <authorList>
            <person name="Lu Z."/>
            <person name="Yang Y."/>
            <person name="Zhu X."/>
            <person name="Sun Y."/>
        </authorList>
    </citation>
    <scope>NUCLEOTIDE SEQUENCE</scope>
    <source>
        <strain evidence="8">BYM</strain>
        <tissue evidence="8">Leaf</tissue>
    </source>
</reference>
<dbReference type="Gene3D" id="1.10.1780.10">
    <property type="entry name" value="Clp, N-terminal domain"/>
    <property type="match status" value="1"/>
</dbReference>